<dbReference type="Pfam" id="PF19993">
    <property type="entry name" value="DO-GTPase2"/>
    <property type="match status" value="1"/>
</dbReference>
<evidence type="ECO:0000259" key="1">
    <source>
        <dbReference type="Pfam" id="PF19993"/>
    </source>
</evidence>
<dbReference type="AlphaFoldDB" id="A0A1Q2CH92"/>
<proteinExistence type="predicted"/>
<keyword evidence="3" id="KW-1185">Reference proteome</keyword>
<dbReference type="InterPro" id="IPR045528">
    <property type="entry name" value="DO-GTPase2"/>
</dbReference>
<dbReference type="KEGG" id="tfl:RPIT_12050"/>
<dbReference type="Proteomes" id="UP000188324">
    <property type="component" value="Chromosome"/>
</dbReference>
<protein>
    <recommendedName>
        <fullName evidence="1">Double-GTPase 2 domain-containing protein</fullName>
    </recommendedName>
</protein>
<gene>
    <name evidence="2" type="ORF">RPIT_12050</name>
</gene>
<sequence>MSQCPQCFTPIGATPALYVCKGSCPEIIDTQYTAWFGRERRSRPLTVVTAPDDPKLAKRWRAEEKISCRKCKQSAVRVCPTCHFVLPSGWMDARVVCVALAGPRSTGKSVYIAVMVQKLERLVESLRSKLTPVGSTRHTYDENYHKTLIVARQMMEPTGSATTGNYQQEPLIYSLGRIGRMEQESYLVLRDVAGEDLERNHRESYLQFFRNASMVLFHFDPTQIAEVRNELKGHLTDLNDVGIRPGAVLDNLLDILGAARPRLAVVLSKFDTLQLIGEGGATGDQGSAGSWTKRLANVGAAFNREAPEDMRYDEADGQVLHEEARSLLTMLGAVGIVNQLERPAKGGPMIHRFFVSSALGEPPLNRRTNPRGIAPFRVLDPIKWVLAAEGVIERVGGE</sequence>
<accession>A0A1Q2CH92</accession>
<evidence type="ECO:0000313" key="3">
    <source>
        <dbReference type="Proteomes" id="UP000188324"/>
    </source>
</evidence>
<evidence type="ECO:0000313" key="2">
    <source>
        <dbReference type="EMBL" id="AQP45443.1"/>
    </source>
</evidence>
<dbReference type="EMBL" id="CP019605">
    <property type="protein sequence ID" value="AQP45443.1"/>
    <property type="molecule type" value="Genomic_DNA"/>
</dbReference>
<name>A0A1Q2CH92_9ACTN</name>
<feature type="domain" description="Double-GTPase 2" evidence="1">
    <location>
        <begin position="98"/>
        <end position="281"/>
    </location>
</feature>
<dbReference type="OrthoDB" id="143162at2"/>
<dbReference type="STRING" id="1610493.RPIT_12050"/>
<dbReference type="RefSeq" id="WP_077343600.1">
    <property type="nucleotide sequence ID" value="NZ_CP019605.1"/>
</dbReference>
<reference evidence="2 3" key="1">
    <citation type="journal article" date="2016" name="Int. J. Syst. Evol. Microbiol.">
        <title>Tessaracoccus flavus sp. nov., isolated from the drainage system of a lindane-producing factory.</title>
        <authorList>
            <person name="Kumari R."/>
            <person name="Singh P."/>
            <person name="Schumann P."/>
            <person name="Lal R."/>
        </authorList>
    </citation>
    <scope>NUCLEOTIDE SEQUENCE [LARGE SCALE GENOMIC DNA]</scope>
    <source>
        <strain evidence="2 3">RP1T</strain>
    </source>
</reference>
<organism evidence="2 3">
    <name type="scientific">Tessaracoccus flavus</name>
    <dbReference type="NCBI Taxonomy" id="1610493"/>
    <lineage>
        <taxon>Bacteria</taxon>
        <taxon>Bacillati</taxon>
        <taxon>Actinomycetota</taxon>
        <taxon>Actinomycetes</taxon>
        <taxon>Propionibacteriales</taxon>
        <taxon>Propionibacteriaceae</taxon>
        <taxon>Tessaracoccus</taxon>
    </lineage>
</organism>